<sequence length="123" mass="13788">MLLDQHVKSLRNTAANPDWILLTSLWSPNVNGSTIFYMSPELLRSYYNIKADRSTALICINANTTAIKEVSDLSEKLYELIRAIASSGPVQEAQINGEEPPKKQAKKERRSYGRCKQSNCKGV</sequence>
<dbReference type="Proteomes" id="UP000054107">
    <property type="component" value="Unassembled WGS sequence"/>
</dbReference>
<feature type="compositionally biased region" description="Basic residues" evidence="1">
    <location>
        <begin position="103"/>
        <end position="113"/>
    </location>
</feature>
<proteinExistence type="predicted"/>
<evidence type="ECO:0000256" key="1">
    <source>
        <dbReference type="SAM" id="MobiDB-lite"/>
    </source>
</evidence>
<dbReference type="EMBL" id="LN719792">
    <property type="protein sequence ID" value="CEP08616.1"/>
    <property type="molecule type" value="Genomic_DNA"/>
</dbReference>
<reference evidence="2 3" key="1">
    <citation type="submission" date="2014-09" db="EMBL/GenBank/DDBJ databases">
        <authorList>
            <person name="Ellenberger Sabrina"/>
        </authorList>
    </citation>
    <scope>NUCLEOTIDE SEQUENCE [LARGE SCALE GENOMIC DNA]</scope>
    <source>
        <strain evidence="2 3">CBS 412.66</strain>
    </source>
</reference>
<dbReference type="AlphaFoldDB" id="A0A0B7MRG9"/>
<name>A0A0B7MRG9_9FUNG</name>
<gene>
    <name evidence="2" type="primary">PARPA_01956.1 scaffold 1908</name>
</gene>
<protein>
    <submittedName>
        <fullName evidence="2">Uncharacterized protein</fullName>
    </submittedName>
</protein>
<evidence type="ECO:0000313" key="2">
    <source>
        <dbReference type="EMBL" id="CEP08616.1"/>
    </source>
</evidence>
<organism evidence="2 3">
    <name type="scientific">Parasitella parasitica</name>
    <dbReference type="NCBI Taxonomy" id="35722"/>
    <lineage>
        <taxon>Eukaryota</taxon>
        <taxon>Fungi</taxon>
        <taxon>Fungi incertae sedis</taxon>
        <taxon>Mucoromycota</taxon>
        <taxon>Mucoromycotina</taxon>
        <taxon>Mucoromycetes</taxon>
        <taxon>Mucorales</taxon>
        <taxon>Mucorineae</taxon>
        <taxon>Mucoraceae</taxon>
        <taxon>Parasitella</taxon>
    </lineage>
</organism>
<keyword evidence="3" id="KW-1185">Reference proteome</keyword>
<feature type="region of interest" description="Disordered" evidence="1">
    <location>
        <begin position="91"/>
        <end position="123"/>
    </location>
</feature>
<evidence type="ECO:0000313" key="3">
    <source>
        <dbReference type="Proteomes" id="UP000054107"/>
    </source>
</evidence>
<accession>A0A0B7MRG9</accession>